<dbReference type="EMBL" id="LMWI01000001">
    <property type="protein sequence ID" value="KUJ48503.1"/>
    <property type="molecule type" value="Genomic_DNA"/>
</dbReference>
<protein>
    <recommendedName>
        <fullName evidence="4">HTH crp-type domain-containing protein</fullName>
    </recommendedName>
</protein>
<evidence type="ECO:0000313" key="5">
    <source>
        <dbReference type="EMBL" id="KUJ48503.1"/>
    </source>
</evidence>
<comment type="caution">
    <text evidence="5">The sequence shown here is derived from an EMBL/GenBank/DDBJ whole genome shotgun (WGS) entry which is preliminary data.</text>
</comment>
<dbReference type="InterPro" id="IPR036388">
    <property type="entry name" value="WH-like_DNA-bd_sf"/>
</dbReference>
<accession>A0A9X0I800</accession>
<evidence type="ECO:0000256" key="1">
    <source>
        <dbReference type="ARBA" id="ARBA00023015"/>
    </source>
</evidence>
<dbReference type="Proteomes" id="UP000053246">
    <property type="component" value="Unassembled WGS sequence"/>
</dbReference>
<feature type="domain" description="HTH crp-type" evidence="4">
    <location>
        <begin position="51"/>
        <end position="118"/>
    </location>
</feature>
<dbReference type="SUPFAM" id="SSF51206">
    <property type="entry name" value="cAMP-binding domain-like"/>
    <property type="match status" value="1"/>
</dbReference>
<dbReference type="GO" id="GO:0006355">
    <property type="term" value="P:regulation of DNA-templated transcription"/>
    <property type="evidence" value="ECO:0007669"/>
    <property type="project" value="InterPro"/>
</dbReference>
<dbReference type="InterPro" id="IPR012318">
    <property type="entry name" value="HTH_CRP"/>
</dbReference>
<keyword evidence="1" id="KW-0805">Transcription regulation</keyword>
<evidence type="ECO:0000256" key="3">
    <source>
        <dbReference type="ARBA" id="ARBA00023163"/>
    </source>
</evidence>
<sequence length="134" mass="14228">MIAAGPVTAWTISAAAFDHFLKHHPIAHRPFAQLLADRLRAADQRSVAASYDTATRVAGALCNLAAAVGETLVAHTTQSELAQLVGASEVSVHRVLRRFAHSGLLETRHGSILIRNEAALSAAAETQGQLHHLT</sequence>
<evidence type="ECO:0000256" key="2">
    <source>
        <dbReference type="ARBA" id="ARBA00023125"/>
    </source>
</evidence>
<dbReference type="Pfam" id="PF13545">
    <property type="entry name" value="HTH_Crp_2"/>
    <property type="match status" value="1"/>
</dbReference>
<name>A0A9X0I800_9ACTN</name>
<proteinExistence type="predicted"/>
<reference evidence="5 6" key="1">
    <citation type="submission" date="2015-10" db="EMBL/GenBank/DDBJ databases">
        <authorList>
            <person name="Ju K.-S."/>
            <person name="Doroghazi J.R."/>
            <person name="Metcalf W.W."/>
        </authorList>
    </citation>
    <scope>NUCLEOTIDE SEQUENCE [LARGE SCALE GENOMIC DNA]</scope>
    <source>
        <strain evidence="5 6">NRRL B-24793</strain>
    </source>
</reference>
<keyword evidence="2" id="KW-0238">DNA-binding</keyword>
<dbReference type="Gene3D" id="1.10.10.10">
    <property type="entry name" value="Winged helix-like DNA-binding domain superfamily/Winged helix DNA-binding domain"/>
    <property type="match status" value="1"/>
</dbReference>
<evidence type="ECO:0000259" key="4">
    <source>
        <dbReference type="PROSITE" id="PS51063"/>
    </source>
</evidence>
<dbReference type="GO" id="GO:0003677">
    <property type="term" value="F:DNA binding"/>
    <property type="evidence" value="ECO:0007669"/>
    <property type="project" value="UniProtKB-KW"/>
</dbReference>
<dbReference type="Gene3D" id="2.60.120.10">
    <property type="entry name" value="Jelly Rolls"/>
    <property type="match status" value="1"/>
</dbReference>
<dbReference type="InterPro" id="IPR014710">
    <property type="entry name" value="RmlC-like_jellyroll"/>
</dbReference>
<evidence type="ECO:0000313" key="6">
    <source>
        <dbReference type="Proteomes" id="UP000053246"/>
    </source>
</evidence>
<dbReference type="PROSITE" id="PS51063">
    <property type="entry name" value="HTH_CRP_2"/>
    <property type="match status" value="1"/>
</dbReference>
<keyword evidence="3" id="KW-0804">Transcription</keyword>
<dbReference type="SUPFAM" id="SSF46785">
    <property type="entry name" value="Winged helix' DNA-binding domain"/>
    <property type="match status" value="1"/>
</dbReference>
<gene>
    <name evidence="5" type="ORF">ADL17_05520</name>
</gene>
<keyword evidence="6" id="KW-1185">Reference proteome</keyword>
<dbReference type="InterPro" id="IPR036390">
    <property type="entry name" value="WH_DNA-bd_sf"/>
</dbReference>
<organism evidence="5 6">
    <name type="scientific">Micromonospora maris</name>
    <dbReference type="NCBI Taxonomy" id="1003110"/>
    <lineage>
        <taxon>Bacteria</taxon>
        <taxon>Bacillati</taxon>
        <taxon>Actinomycetota</taxon>
        <taxon>Actinomycetes</taxon>
        <taxon>Micromonosporales</taxon>
        <taxon>Micromonosporaceae</taxon>
        <taxon>Micromonospora</taxon>
    </lineage>
</organism>
<dbReference type="AlphaFoldDB" id="A0A9X0I800"/>
<dbReference type="InterPro" id="IPR018490">
    <property type="entry name" value="cNMP-bd_dom_sf"/>
</dbReference>